<feature type="transmembrane region" description="Helical" evidence="1">
    <location>
        <begin position="73"/>
        <end position="95"/>
    </location>
</feature>
<keyword evidence="1" id="KW-1133">Transmembrane helix</keyword>
<keyword evidence="3" id="KW-1185">Reference proteome</keyword>
<sequence>MWPGILPQTVTYSGIVVIMTAQLFAGGGIKSSKFVNSNVASSLSKDYPFQLITTFMLDLKLLSLQILDMLEMGFFSWFTILPLILYSSVSLIKLFKGNSNK</sequence>
<dbReference type="Proteomes" id="UP001164929">
    <property type="component" value="Chromosome 19"/>
</dbReference>
<evidence type="ECO:0000256" key="1">
    <source>
        <dbReference type="SAM" id="Phobius"/>
    </source>
</evidence>
<proteinExistence type="predicted"/>
<name>A0AAD6L9R8_9ROSI</name>
<gene>
    <name evidence="2" type="ORF">NC653_041935</name>
</gene>
<keyword evidence="1" id="KW-0812">Transmembrane</keyword>
<comment type="caution">
    <text evidence="2">The sequence shown here is derived from an EMBL/GenBank/DDBJ whole genome shotgun (WGS) entry which is preliminary data.</text>
</comment>
<dbReference type="EMBL" id="JAQIZT010000019">
    <property type="protein sequence ID" value="KAJ6952950.1"/>
    <property type="molecule type" value="Genomic_DNA"/>
</dbReference>
<reference evidence="2" key="1">
    <citation type="journal article" date="2023" name="Mol. Ecol. Resour.">
        <title>Chromosome-level genome assembly of a triploid poplar Populus alba 'Berolinensis'.</title>
        <authorList>
            <person name="Chen S."/>
            <person name="Yu Y."/>
            <person name="Wang X."/>
            <person name="Wang S."/>
            <person name="Zhang T."/>
            <person name="Zhou Y."/>
            <person name="He R."/>
            <person name="Meng N."/>
            <person name="Wang Y."/>
            <person name="Liu W."/>
            <person name="Liu Z."/>
            <person name="Liu J."/>
            <person name="Guo Q."/>
            <person name="Huang H."/>
            <person name="Sederoff R.R."/>
            <person name="Wang G."/>
            <person name="Qu G."/>
            <person name="Chen S."/>
        </authorList>
    </citation>
    <scope>NUCLEOTIDE SEQUENCE</scope>
    <source>
        <strain evidence="2">SC-2020</strain>
    </source>
</reference>
<feature type="transmembrane region" description="Helical" evidence="1">
    <location>
        <begin position="12"/>
        <end position="29"/>
    </location>
</feature>
<organism evidence="2 3">
    <name type="scientific">Populus alba x Populus x berolinensis</name>
    <dbReference type="NCBI Taxonomy" id="444605"/>
    <lineage>
        <taxon>Eukaryota</taxon>
        <taxon>Viridiplantae</taxon>
        <taxon>Streptophyta</taxon>
        <taxon>Embryophyta</taxon>
        <taxon>Tracheophyta</taxon>
        <taxon>Spermatophyta</taxon>
        <taxon>Magnoliopsida</taxon>
        <taxon>eudicotyledons</taxon>
        <taxon>Gunneridae</taxon>
        <taxon>Pentapetalae</taxon>
        <taxon>rosids</taxon>
        <taxon>fabids</taxon>
        <taxon>Malpighiales</taxon>
        <taxon>Salicaceae</taxon>
        <taxon>Saliceae</taxon>
        <taxon>Populus</taxon>
    </lineage>
</organism>
<keyword evidence="1" id="KW-0472">Membrane</keyword>
<protein>
    <submittedName>
        <fullName evidence="2">Uncharacterized protein</fullName>
    </submittedName>
</protein>
<dbReference type="AlphaFoldDB" id="A0AAD6L9R8"/>
<evidence type="ECO:0000313" key="2">
    <source>
        <dbReference type="EMBL" id="KAJ6952950.1"/>
    </source>
</evidence>
<evidence type="ECO:0000313" key="3">
    <source>
        <dbReference type="Proteomes" id="UP001164929"/>
    </source>
</evidence>
<accession>A0AAD6L9R8</accession>